<dbReference type="SUPFAM" id="SSF52151">
    <property type="entry name" value="FabD/lysophospholipase-like"/>
    <property type="match status" value="1"/>
</dbReference>
<dbReference type="EMBL" id="VZUJ01074889">
    <property type="protein sequence ID" value="NXV76231.1"/>
    <property type="molecule type" value="Genomic_DNA"/>
</dbReference>
<accession>A0A7L3X3Z9</accession>
<reference evidence="2 3" key="1">
    <citation type="submission" date="2019-09" db="EMBL/GenBank/DDBJ databases">
        <title>Bird 10,000 Genomes (B10K) Project - Family phase.</title>
        <authorList>
            <person name="Zhang G."/>
        </authorList>
    </citation>
    <scope>NUCLEOTIDE SEQUENCE [LARGE SCALE GENOMIC DNA]</scope>
    <source>
        <strain evidence="2">OUT-0055</strain>
        <tissue evidence="2">Blood</tissue>
    </source>
</reference>
<dbReference type="GO" id="GO:0047498">
    <property type="term" value="F:calcium-dependent phospholipase A2 activity"/>
    <property type="evidence" value="ECO:0007669"/>
    <property type="project" value="TreeGrafter"/>
</dbReference>
<evidence type="ECO:0000313" key="1">
    <source>
        <dbReference type="EMBL" id="NXV76231.1"/>
    </source>
</evidence>
<protein>
    <submittedName>
        <fullName evidence="2">PA24C phospholipase</fullName>
    </submittedName>
</protein>
<dbReference type="AlphaFoldDB" id="A0A7L3X3Z9"/>
<evidence type="ECO:0000313" key="3">
    <source>
        <dbReference type="Proteomes" id="UP000518911"/>
    </source>
</evidence>
<dbReference type="GO" id="GO:0005635">
    <property type="term" value="C:nuclear envelope"/>
    <property type="evidence" value="ECO:0007669"/>
    <property type="project" value="TreeGrafter"/>
</dbReference>
<dbReference type="EMBL" id="VZUJ01150624">
    <property type="protein sequence ID" value="NXV83540.1"/>
    <property type="molecule type" value="Genomic_DNA"/>
</dbReference>
<name>A0A7L3X3Z9_9GRUI</name>
<feature type="non-terminal residue" evidence="2">
    <location>
        <position position="80"/>
    </location>
</feature>
<sequence>FDERELAEHKEASETGVNPYPIYAAVDKDRLNKEDTFFPGTWFEFTPHEAGYTAFGAFVSTNHFGGEFEGDMLKTEGKKK</sequence>
<organism evidence="2 3">
    <name type="scientific">Atlantisia rogersi</name>
    <name type="common">Inaccessible Island rail</name>
    <dbReference type="NCBI Taxonomy" id="2478892"/>
    <lineage>
        <taxon>Eukaryota</taxon>
        <taxon>Metazoa</taxon>
        <taxon>Chordata</taxon>
        <taxon>Craniata</taxon>
        <taxon>Vertebrata</taxon>
        <taxon>Euteleostomi</taxon>
        <taxon>Archelosauria</taxon>
        <taxon>Archosauria</taxon>
        <taxon>Dinosauria</taxon>
        <taxon>Saurischia</taxon>
        <taxon>Theropoda</taxon>
        <taxon>Coelurosauria</taxon>
        <taxon>Aves</taxon>
        <taxon>Neognathae</taxon>
        <taxon>Neoaves</taxon>
        <taxon>Gruiformes</taxon>
        <taxon>Rallidae</taxon>
        <taxon>Atlantisia</taxon>
    </lineage>
</organism>
<dbReference type="GO" id="GO:0005509">
    <property type="term" value="F:calcium ion binding"/>
    <property type="evidence" value="ECO:0007669"/>
    <property type="project" value="TreeGrafter"/>
</dbReference>
<dbReference type="InterPro" id="IPR016035">
    <property type="entry name" value="Acyl_Trfase/lysoPLipase"/>
</dbReference>
<dbReference type="PANTHER" id="PTHR10728">
    <property type="entry name" value="CYTOSOLIC PHOSPHOLIPASE A2"/>
    <property type="match status" value="1"/>
</dbReference>
<dbReference type="Gene3D" id="3.40.1090.10">
    <property type="entry name" value="Cytosolic phospholipase A2 catalytic domain"/>
    <property type="match status" value="1"/>
</dbReference>
<dbReference type="GO" id="GO:0005544">
    <property type="term" value="F:calcium-dependent phospholipid binding"/>
    <property type="evidence" value="ECO:0007669"/>
    <property type="project" value="TreeGrafter"/>
</dbReference>
<proteinExistence type="predicted"/>
<comment type="caution">
    <text evidence="2">The sequence shown here is derived from an EMBL/GenBank/DDBJ whole genome shotgun (WGS) entry which is preliminary data.</text>
</comment>
<dbReference type="PANTHER" id="PTHR10728:SF39">
    <property type="entry name" value="CYTOSOLIC PHOSPHOLIPASE A2 GAMMA"/>
    <property type="match status" value="1"/>
</dbReference>
<evidence type="ECO:0000313" key="2">
    <source>
        <dbReference type="EMBL" id="NXV83540.1"/>
    </source>
</evidence>
<dbReference type="GO" id="GO:0046475">
    <property type="term" value="P:glycerophospholipid catabolic process"/>
    <property type="evidence" value="ECO:0007669"/>
    <property type="project" value="TreeGrafter"/>
</dbReference>
<keyword evidence="3" id="KW-1185">Reference proteome</keyword>
<dbReference type="OrthoDB" id="270970at2759"/>
<dbReference type="GO" id="GO:0005829">
    <property type="term" value="C:cytosol"/>
    <property type="evidence" value="ECO:0007669"/>
    <property type="project" value="TreeGrafter"/>
</dbReference>
<feature type="non-terminal residue" evidence="2">
    <location>
        <position position="1"/>
    </location>
</feature>
<gene>
    <name evidence="2" type="primary">Pla2g4c_1</name>
    <name evidence="1" type="synonym">Pla2g4c_0</name>
    <name evidence="1" type="ORF">ATLROG_R14187</name>
    <name evidence="2" type="ORF">ATLROG_R15000</name>
</gene>
<dbReference type="Proteomes" id="UP000518911">
    <property type="component" value="Unassembled WGS sequence"/>
</dbReference>
<dbReference type="GO" id="GO:0005654">
    <property type="term" value="C:nucleoplasm"/>
    <property type="evidence" value="ECO:0007669"/>
    <property type="project" value="TreeGrafter"/>
</dbReference>